<dbReference type="PANTHER" id="PTHR21066">
    <property type="entry name" value="ODORANT-BINDING PROTEIN 59A-RELATED"/>
    <property type="match status" value="1"/>
</dbReference>
<keyword evidence="6" id="KW-1185">Reference proteome</keyword>
<evidence type="ECO:0000313" key="6">
    <source>
        <dbReference type="Proteomes" id="UP001200034"/>
    </source>
</evidence>
<dbReference type="EMBL" id="JAJJHW010002585">
    <property type="protein sequence ID" value="KAH8370564.1"/>
    <property type="molecule type" value="Genomic_DNA"/>
</dbReference>
<evidence type="ECO:0000313" key="5">
    <source>
        <dbReference type="EMBL" id="KAH8370564.1"/>
    </source>
</evidence>
<gene>
    <name evidence="5" type="ORF">KR093_004056</name>
</gene>
<keyword evidence="3" id="KW-0964">Secreted</keyword>
<reference evidence="5" key="1">
    <citation type="journal article" date="2021" name="Mol. Ecol. Resour.">
        <title>Phylogenomic analyses of the genus Drosophila reveals genomic signals of climate adaptation.</title>
        <authorList>
            <person name="Li F."/>
            <person name="Rane R.V."/>
            <person name="Luria V."/>
            <person name="Xiong Z."/>
            <person name="Chen J."/>
            <person name="Li Z."/>
            <person name="Catullo R.A."/>
            <person name="Griffin P.C."/>
            <person name="Schiffer M."/>
            <person name="Pearce S."/>
            <person name="Lee S.F."/>
            <person name="McElroy K."/>
            <person name="Stocker A."/>
            <person name="Shirriffs J."/>
            <person name="Cockerell F."/>
            <person name="Coppin C."/>
            <person name="Sgro C.M."/>
            <person name="Karger A."/>
            <person name="Cain J.W."/>
            <person name="Weber J.A."/>
            <person name="Santpere G."/>
            <person name="Kirschner M.W."/>
            <person name="Hoffmann A.A."/>
            <person name="Oakeshott J.G."/>
            <person name="Zhang G."/>
        </authorList>
    </citation>
    <scope>NUCLEOTIDE SEQUENCE</scope>
    <source>
        <strain evidence="5">BGI-SZ-2011g</strain>
    </source>
</reference>
<comment type="similarity">
    <text evidence="2">Belongs to the PBP/GOBP family.</text>
</comment>
<feature type="signal peptide" evidence="4">
    <location>
        <begin position="1"/>
        <end position="24"/>
    </location>
</feature>
<evidence type="ECO:0000256" key="3">
    <source>
        <dbReference type="ARBA" id="ARBA00022525"/>
    </source>
</evidence>
<evidence type="ECO:0000256" key="4">
    <source>
        <dbReference type="SAM" id="SignalP"/>
    </source>
</evidence>
<name>A0AAD4PK11_9MUSC</name>
<proteinExistence type="inferred from homology"/>
<comment type="subcellular location">
    <subcellularLocation>
        <location evidence="1">Secreted</location>
    </subcellularLocation>
</comment>
<comment type="caution">
    <text evidence="5">The sequence shown here is derived from an EMBL/GenBank/DDBJ whole genome shotgun (WGS) entry which is preliminary data.</text>
</comment>
<organism evidence="5 6">
    <name type="scientific">Drosophila rubida</name>
    <dbReference type="NCBI Taxonomy" id="30044"/>
    <lineage>
        <taxon>Eukaryota</taxon>
        <taxon>Metazoa</taxon>
        <taxon>Ecdysozoa</taxon>
        <taxon>Arthropoda</taxon>
        <taxon>Hexapoda</taxon>
        <taxon>Insecta</taxon>
        <taxon>Pterygota</taxon>
        <taxon>Neoptera</taxon>
        <taxon>Endopterygota</taxon>
        <taxon>Diptera</taxon>
        <taxon>Brachycera</taxon>
        <taxon>Muscomorpha</taxon>
        <taxon>Ephydroidea</taxon>
        <taxon>Drosophilidae</taxon>
        <taxon>Drosophila</taxon>
    </lineage>
</organism>
<evidence type="ECO:0000256" key="2">
    <source>
        <dbReference type="ARBA" id="ARBA00008098"/>
    </source>
</evidence>
<feature type="chain" id="PRO_5042007200" evidence="4">
    <location>
        <begin position="25"/>
        <end position="199"/>
    </location>
</feature>
<dbReference type="Proteomes" id="UP001200034">
    <property type="component" value="Unassembled WGS sequence"/>
</dbReference>
<dbReference type="GO" id="GO:0005576">
    <property type="term" value="C:extracellular region"/>
    <property type="evidence" value="ECO:0007669"/>
    <property type="project" value="UniProtKB-SubCell"/>
</dbReference>
<accession>A0AAD4PK11</accession>
<dbReference type="Gene3D" id="1.10.238.270">
    <property type="match status" value="1"/>
</dbReference>
<dbReference type="InterPro" id="IPR052295">
    <property type="entry name" value="Odorant-binding_protein"/>
</dbReference>
<feature type="non-terminal residue" evidence="5">
    <location>
        <position position="1"/>
    </location>
</feature>
<evidence type="ECO:0000256" key="1">
    <source>
        <dbReference type="ARBA" id="ARBA00004613"/>
    </source>
</evidence>
<keyword evidence="4" id="KW-0732">Signal</keyword>
<protein>
    <submittedName>
        <fullName evidence="5">Uncharacterized protein</fullName>
    </submittedName>
</protein>
<sequence length="199" mass="22949">MSLNLSKLLLFSWPILYLELYSMAQNNANLLCTQMMNTQLLEKCCGDSRPSNLPYENSNCEKYKDNYGACRYECIYNSFQLLHDNGSLHMPNVNKMVNKLYTPRNGYNSYRLMLLDAFEHCETLSASYKGLVEMYTTIPDPDTGLNSEGVKCKRNALIFAKCTTANMFLNCPIDFWQDNAQDCAYSRRLLAHCVRFLND</sequence>
<dbReference type="AlphaFoldDB" id="A0AAD4PK11"/>
<dbReference type="PANTHER" id="PTHR21066:SF3">
    <property type="entry name" value="IP02236P"/>
    <property type="match status" value="1"/>
</dbReference>